<feature type="signal peptide" evidence="1">
    <location>
        <begin position="1"/>
        <end position="20"/>
    </location>
</feature>
<evidence type="ECO:0000256" key="1">
    <source>
        <dbReference type="SAM" id="SignalP"/>
    </source>
</evidence>
<keyword evidence="1" id="KW-0732">Signal</keyword>
<feature type="chain" id="PRO_5025680882" description="Secreted protein" evidence="1">
    <location>
        <begin position="21"/>
        <end position="91"/>
    </location>
</feature>
<reference evidence="2" key="1">
    <citation type="submission" date="2019-12" db="EMBL/GenBank/DDBJ databases">
        <title>An insight into the sialome of adult female Ixodes ricinus ticks feeding for 6 days.</title>
        <authorList>
            <person name="Perner J."/>
            <person name="Ribeiro J.M.C."/>
        </authorList>
    </citation>
    <scope>NUCLEOTIDE SEQUENCE</scope>
    <source>
        <strain evidence="2">Semi-engorged</strain>
        <tissue evidence="2">Salivary glands</tissue>
    </source>
</reference>
<evidence type="ECO:0000313" key="2">
    <source>
        <dbReference type="EMBL" id="MXU86408.1"/>
    </source>
</evidence>
<accession>A0A6B0U453</accession>
<name>A0A6B0U453_IXORI</name>
<organism evidence="2">
    <name type="scientific">Ixodes ricinus</name>
    <name type="common">Common tick</name>
    <name type="synonym">Acarus ricinus</name>
    <dbReference type="NCBI Taxonomy" id="34613"/>
    <lineage>
        <taxon>Eukaryota</taxon>
        <taxon>Metazoa</taxon>
        <taxon>Ecdysozoa</taxon>
        <taxon>Arthropoda</taxon>
        <taxon>Chelicerata</taxon>
        <taxon>Arachnida</taxon>
        <taxon>Acari</taxon>
        <taxon>Parasitiformes</taxon>
        <taxon>Ixodida</taxon>
        <taxon>Ixodoidea</taxon>
        <taxon>Ixodidae</taxon>
        <taxon>Ixodinae</taxon>
        <taxon>Ixodes</taxon>
    </lineage>
</organism>
<evidence type="ECO:0008006" key="3">
    <source>
        <dbReference type="Google" id="ProtNLM"/>
    </source>
</evidence>
<dbReference type="EMBL" id="GIFC01004325">
    <property type="protein sequence ID" value="MXU86408.1"/>
    <property type="molecule type" value="Transcribed_RNA"/>
</dbReference>
<sequence>MSGVTVSLWCNHLILFEACAAPHLGQCRTRLRNECPTPPCRCSCRSPCRNPCHCLRSRPTCPPAQHRLHSKAYPAVHWDLPATRCGRPQVV</sequence>
<proteinExistence type="predicted"/>
<protein>
    <recommendedName>
        <fullName evidence="3">Secreted protein</fullName>
    </recommendedName>
</protein>
<dbReference type="AlphaFoldDB" id="A0A6B0U453"/>